<evidence type="ECO:0000256" key="3">
    <source>
        <dbReference type="ARBA" id="ARBA00023125"/>
    </source>
</evidence>
<dbReference type="EMBL" id="BAAAGX010000043">
    <property type="protein sequence ID" value="GAA0281084.1"/>
    <property type="molecule type" value="Genomic_DNA"/>
</dbReference>
<evidence type="ECO:0000256" key="1">
    <source>
        <dbReference type="ARBA" id="ARBA00022491"/>
    </source>
</evidence>
<dbReference type="PROSITE" id="PS50977">
    <property type="entry name" value="HTH_TETR_2"/>
    <property type="match status" value="1"/>
</dbReference>
<keyword evidence="9" id="KW-1185">Reference proteome</keyword>
<dbReference type="Proteomes" id="UP001500967">
    <property type="component" value="Unassembled WGS sequence"/>
</dbReference>
<dbReference type="InterPro" id="IPR050109">
    <property type="entry name" value="HTH-type_TetR-like_transc_reg"/>
</dbReference>
<comment type="caution">
    <text evidence="8">The sequence shown here is derived from an EMBL/GenBank/DDBJ whole genome shotgun (WGS) entry which is preliminary data.</text>
</comment>
<evidence type="ECO:0000259" key="7">
    <source>
        <dbReference type="PROSITE" id="PS50977"/>
    </source>
</evidence>
<feature type="DNA-binding region" description="H-T-H motif" evidence="5">
    <location>
        <begin position="23"/>
        <end position="42"/>
    </location>
</feature>
<dbReference type="PRINTS" id="PR00400">
    <property type="entry name" value="TETREPRESSOR"/>
</dbReference>
<keyword evidence="1" id="KW-0678">Repressor</keyword>
<dbReference type="InterPro" id="IPR003012">
    <property type="entry name" value="Tet_transcr_reg_TetR"/>
</dbReference>
<sequence length="273" mass="28823">MSPESITAAALEVGDREGPKAMSMRRIAAELGCDPMALYRHFGDREALLDAVADRALVDVPAPAPDDPWDTRLRAVLGGVRAAALRHPGIAEHVAARPPLGENGQRLGAAMLSALTDSGLPPGDVVRAFQALIAYGAAALAMAVRAGRRDARWEQAADTIGALPGGERSRELPAVGSDDQFEYGLHLILAGIRAEAGWVQLGAAQPVQEPAQERAGEQPDPPRQRDEHQRPERPGDPEDTESGGGERAAGDDPVHSGREPRVVGLESGHDLVE</sequence>
<dbReference type="InterPro" id="IPR004111">
    <property type="entry name" value="Repressor_TetR_C"/>
</dbReference>
<feature type="compositionally biased region" description="Basic and acidic residues" evidence="6">
    <location>
        <begin position="211"/>
        <end position="236"/>
    </location>
</feature>
<evidence type="ECO:0000313" key="9">
    <source>
        <dbReference type="Proteomes" id="UP001500967"/>
    </source>
</evidence>
<gene>
    <name evidence="8" type="ORF">GCM10009539_81250</name>
</gene>
<feature type="compositionally biased region" description="Basic and acidic residues" evidence="6">
    <location>
        <begin position="248"/>
        <end position="273"/>
    </location>
</feature>
<dbReference type="SUPFAM" id="SSF48498">
    <property type="entry name" value="Tetracyclin repressor-like, C-terminal domain"/>
    <property type="match status" value="1"/>
</dbReference>
<dbReference type="Pfam" id="PF02909">
    <property type="entry name" value="TetR_C_1"/>
    <property type="match status" value="1"/>
</dbReference>
<feature type="domain" description="HTH tetR-type" evidence="7">
    <location>
        <begin position="1"/>
        <end position="60"/>
    </location>
</feature>
<evidence type="ECO:0000256" key="6">
    <source>
        <dbReference type="SAM" id="MobiDB-lite"/>
    </source>
</evidence>
<keyword evidence="2" id="KW-0805">Transcription regulation</keyword>
<dbReference type="SUPFAM" id="SSF46689">
    <property type="entry name" value="Homeodomain-like"/>
    <property type="match status" value="1"/>
</dbReference>
<accession>A0ABN0V8P2</accession>
<dbReference type="PANTHER" id="PTHR30055">
    <property type="entry name" value="HTH-TYPE TRANSCRIPTIONAL REGULATOR RUTR"/>
    <property type="match status" value="1"/>
</dbReference>
<proteinExistence type="predicted"/>
<keyword evidence="4" id="KW-0804">Transcription</keyword>
<evidence type="ECO:0000313" key="8">
    <source>
        <dbReference type="EMBL" id="GAA0281084.1"/>
    </source>
</evidence>
<dbReference type="InterPro" id="IPR001647">
    <property type="entry name" value="HTH_TetR"/>
</dbReference>
<reference evidence="8 9" key="1">
    <citation type="journal article" date="2019" name="Int. J. Syst. Evol. Microbiol.">
        <title>The Global Catalogue of Microorganisms (GCM) 10K type strain sequencing project: providing services to taxonomists for standard genome sequencing and annotation.</title>
        <authorList>
            <consortium name="The Broad Institute Genomics Platform"/>
            <consortium name="The Broad Institute Genome Sequencing Center for Infectious Disease"/>
            <person name="Wu L."/>
            <person name="Ma J."/>
        </authorList>
    </citation>
    <scope>NUCLEOTIDE SEQUENCE [LARGE SCALE GENOMIC DNA]</scope>
    <source>
        <strain evidence="8 9">JCM 10425</strain>
    </source>
</reference>
<evidence type="ECO:0000256" key="2">
    <source>
        <dbReference type="ARBA" id="ARBA00023015"/>
    </source>
</evidence>
<dbReference type="PANTHER" id="PTHR30055:SF151">
    <property type="entry name" value="TRANSCRIPTIONAL REGULATORY PROTEIN"/>
    <property type="match status" value="1"/>
</dbReference>
<dbReference type="Gene3D" id="1.10.357.10">
    <property type="entry name" value="Tetracycline Repressor, domain 2"/>
    <property type="match status" value="1"/>
</dbReference>
<dbReference type="Pfam" id="PF00440">
    <property type="entry name" value="TetR_N"/>
    <property type="match status" value="1"/>
</dbReference>
<protein>
    <recommendedName>
        <fullName evidence="7">HTH tetR-type domain-containing protein</fullName>
    </recommendedName>
</protein>
<evidence type="ECO:0000256" key="4">
    <source>
        <dbReference type="ARBA" id="ARBA00023163"/>
    </source>
</evidence>
<evidence type="ECO:0000256" key="5">
    <source>
        <dbReference type="PROSITE-ProRule" id="PRU00335"/>
    </source>
</evidence>
<dbReference type="InterPro" id="IPR036271">
    <property type="entry name" value="Tet_transcr_reg_TetR-rel_C_sf"/>
</dbReference>
<feature type="region of interest" description="Disordered" evidence="6">
    <location>
        <begin position="207"/>
        <end position="273"/>
    </location>
</feature>
<name>A0ABN0V8P2_9ACTN</name>
<organism evidence="8 9">
    <name type="scientific">Cryptosporangium japonicum</name>
    <dbReference type="NCBI Taxonomy" id="80872"/>
    <lineage>
        <taxon>Bacteria</taxon>
        <taxon>Bacillati</taxon>
        <taxon>Actinomycetota</taxon>
        <taxon>Actinomycetes</taxon>
        <taxon>Cryptosporangiales</taxon>
        <taxon>Cryptosporangiaceae</taxon>
        <taxon>Cryptosporangium</taxon>
    </lineage>
</organism>
<keyword evidence="3 5" id="KW-0238">DNA-binding</keyword>
<dbReference type="InterPro" id="IPR009057">
    <property type="entry name" value="Homeodomain-like_sf"/>
</dbReference>